<accession>A0AAD4QS58</accession>
<evidence type="ECO:0000313" key="2">
    <source>
        <dbReference type="EMBL" id="KAI1695078.1"/>
    </source>
</evidence>
<dbReference type="Proteomes" id="UP001201812">
    <property type="component" value="Unassembled WGS sequence"/>
</dbReference>
<name>A0AAD4QS58_9BILA</name>
<feature type="region of interest" description="Disordered" evidence="1">
    <location>
        <begin position="91"/>
        <end position="111"/>
    </location>
</feature>
<reference evidence="2" key="1">
    <citation type="submission" date="2022-01" db="EMBL/GenBank/DDBJ databases">
        <title>Genome Sequence Resource for Two Populations of Ditylenchus destructor, the Migratory Endoparasitic Phytonematode.</title>
        <authorList>
            <person name="Zhang H."/>
            <person name="Lin R."/>
            <person name="Xie B."/>
        </authorList>
    </citation>
    <scope>NUCLEOTIDE SEQUENCE</scope>
    <source>
        <strain evidence="2">BazhouSP</strain>
    </source>
</reference>
<protein>
    <submittedName>
        <fullName evidence="2">Uncharacterized protein</fullName>
    </submittedName>
</protein>
<comment type="caution">
    <text evidence="2">The sequence shown here is derived from an EMBL/GenBank/DDBJ whole genome shotgun (WGS) entry which is preliminary data.</text>
</comment>
<proteinExistence type="predicted"/>
<gene>
    <name evidence="2" type="ORF">DdX_19778</name>
</gene>
<evidence type="ECO:0000313" key="3">
    <source>
        <dbReference type="Proteomes" id="UP001201812"/>
    </source>
</evidence>
<dbReference type="AlphaFoldDB" id="A0AAD4QS58"/>
<sequence length="111" mass="12874">MPIPESYVRFQQVNIWRLLGKSTLQFLCDAKESFVGSAIHYPMKDIVEDHIIDQHFSHIHRPQNSPNTRLIISPTTNTPNHRFNTHTFLNRTRFSDKSPHNAHAPCPSSKE</sequence>
<dbReference type="EMBL" id="JAKKPZ010000444">
    <property type="protein sequence ID" value="KAI1695078.1"/>
    <property type="molecule type" value="Genomic_DNA"/>
</dbReference>
<evidence type="ECO:0000256" key="1">
    <source>
        <dbReference type="SAM" id="MobiDB-lite"/>
    </source>
</evidence>
<keyword evidence="3" id="KW-1185">Reference proteome</keyword>
<organism evidence="2 3">
    <name type="scientific">Ditylenchus destructor</name>
    <dbReference type="NCBI Taxonomy" id="166010"/>
    <lineage>
        <taxon>Eukaryota</taxon>
        <taxon>Metazoa</taxon>
        <taxon>Ecdysozoa</taxon>
        <taxon>Nematoda</taxon>
        <taxon>Chromadorea</taxon>
        <taxon>Rhabditida</taxon>
        <taxon>Tylenchina</taxon>
        <taxon>Tylenchomorpha</taxon>
        <taxon>Sphaerularioidea</taxon>
        <taxon>Anguinidae</taxon>
        <taxon>Anguininae</taxon>
        <taxon>Ditylenchus</taxon>
    </lineage>
</organism>